<feature type="domain" description="Ribonucleotide reductase large subunit N-terminal" evidence="5">
    <location>
        <begin position="12"/>
        <end position="104"/>
    </location>
</feature>
<dbReference type="Pfam" id="PF00317">
    <property type="entry name" value="Ribonuc_red_lgN"/>
    <property type="match status" value="1"/>
</dbReference>
<dbReference type="GO" id="GO:0004748">
    <property type="term" value="F:ribonucleoside-diphosphate reductase activity, thioredoxin disulfide as acceptor"/>
    <property type="evidence" value="ECO:0007669"/>
    <property type="project" value="InterPro"/>
</dbReference>
<comment type="cofactor">
    <cofactor evidence="1">
        <name>adenosylcob(III)alamin</name>
        <dbReference type="ChEBI" id="CHEBI:18408"/>
    </cofactor>
</comment>
<evidence type="ECO:0000256" key="4">
    <source>
        <dbReference type="ARBA" id="ARBA00023285"/>
    </source>
</evidence>
<dbReference type="GO" id="GO:0005524">
    <property type="term" value="F:ATP binding"/>
    <property type="evidence" value="ECO:0007669"/>
    <property type="project" value="InterPro"/>
</dbReference>
<sequence>MSTVKELIEPVLTENSVTVLKKRYLQKDEFGNLLETPKELFWRVARATAEAERFYAAEDYAGEIQVHKEDIQARVDKWAETFYKHMAECRFMPNTPTLFNIGAKEKACGSACFVFPLWDSMEEICDCVKWISLV</sequence>
<feature type="non-terminal residue" evidence="6">
    <location>
        <position position="134"/>
    </location>
</feature>
<dbReference type="Gene3D" id="3.20.70.20">
    <property type="match status" value="1"/>
</dbReference>
<dbReference type="GO" id="GO:0031419">
    <property type="term" value="F:cobalamin binding"/>
    <property type="evidence" value="ECO:0007669"/>
    <property type="project" value="UniProtKB-KW"/>
</dbReference>
<keyword evidence="3" id="KW-0560">Oxidoreductase</keyword>
<gene>
    <name evidence="6" type="ORF">LCGC14_2777530</name>
</gene>
<keyword evidence="2" id="KW-0846">Cobalamin</keyword>
<organism evidence="6">
    <name type="scientific">marine sediment metagenome</name>
    <dbReference type="NCBI Taxonomy" id="412755"/>
    <lineage>
        <taxon>unclassified sequences</taxon>
        <taxon>metagenomes</taxon>
        <taxon>ecological metagenomes</taxon>
    </lineage>
</organism>
<evidence type="ECO:0000256" key="3">
    <source>
        <dbReference type="ARBA" id="ARBA00023002"/>
    </source>
</evidence>
<evidence type="ECO:0000256" key="1">
    <source>
        <dbReference type="ARBA" id="ARBA00001922"/>
    </source>
</evidence>
<evidence type="ECO:0000313" key="6">
    <source>
        <dbReference type="EMBL" id="KKK85017.1"/>
    </source>
</evidence>
<name>A0A0F8YU94_9ZZZZ</name>
<proteinExistence type="predicted"/>
<evidence type="ECO:0000256" key="2">
    <source>
        <dbReference type="ARBA" id="ARBA00022628"/>
    </source>
</evidence>
<dbReference type="PANTHER" id="PTHR43371:SF1">
    <property type="entry name" value="RIBONUCLEOSIDE-DIPHOSPHATE REDUCTASE"/>
    <property type="match status" value="1"/>
</dbReference>
<dbReference type="AlphaFoldDB" id="A0A0F8YU94"/>
<keyword evidence="4" id="KW-0170">Cobalt</keyword>
<dbReference type="GO" id="GO:0009263">
    <property type="term" value="P:deoxyribonucleotide biosynthetic process"/>
    <property type="evidence" value="ECO:0007669"/>
    <property type="project" value="InterPro"/>
</dbReference>
<dbReference type="SUPFAM" id="SSF51998">
    <property type="entry name" value="PFL-like glycyl radical enzymes"/>
    <property type="match status" value="1"/>
</dbReference>
<dbReference type="EMBL" id="LAZR01051501">
    <property type="protein sequence ID" value="KKK85017.1"/>
    <property type="molecule type" value="Genomic_DNA"/>
</dbReference>
<dbReference type="InterPro" id="IPR013509">
    <property type="entry name" value="RNR_lsu_N"/>
</dbReference>
<comment type="caution">
    <text evidence="6">The sequence shown here is derived from an EMBL/GenBank/DDBJ whole genome shotgun (WGS) entry which is preliminary data.</text>
</comment>
<reference evidence="6" key="1">
    <citation type="journal article" date="2015" name="Nature">
        <title>Complex archaea that bridge the gap between prokaryotes and eukaryotes.</title>
        <authorList>
            <person name="Spang A."/>
            <person name="Saw J.H."/>
            <person name="Jorgensen S.L."/>
            <person name="Zaremba-Niedzwiedzka K."/>
            <person name="Martijn J."/>
            <person name="Lind A.E."/>
            <person name="van Eijk R."/>
            <person name="Schleper C."/>
            <person name="Guy L."/>
            <person name="Ettema T.J."/>
        </authorList>
    </citation>
    <scope>NUCLEOTIDE SEQUENCE</scope>
</reference>
<dbReference type="PANTHER" id="PTHR43371">
    <property type="entry name" value="VITAMIN B12-DEPENDENT RIBONUCLEOTIDE REDUCTASE"/>
    <property type="match status" value="1"/>
</dbReference>
<dbReference type="InterPro" id="IPR050862">
    <property type="entry name" value="RdRp_reductase_class-2"/>
</dbReference>
<evidence type="ECO:0000259" key="5">
    <source>
        <dbReference type="Pfam" id="PF00317"/>
    </source>
</evidence>
<protein>
    <recommendedName>
        <fullName evidence="5">Ribonucleotide reductase large subunit N-terminal domain-containing protein</fullName>
    </recommendedName>
</protein>
<accession>A0A0F8YU94</accession>